<reference evidence="1 2" key="1">
    <citation type="journal article" date="2018" name="Front. Plant Sci.">
        <title>Red Clover (Trifolium pratense) and Zigzag Clover (T. medium) - A Picture of Genomic Similarities and Differences.</title>
        <authorList>
            <person name="Dluhosova J."/>
            <person name="Istvanek J."/>
            <person name="Nedelnik J."/>
            <person name="Repkova J."/>
        </authorList>
    </citation>
    <scope>NUCLEOTIDE SEQUENCE [LARGE SCALE GENOMIC DNA]</scope>
    <source>
        <strain evidence="2">cv. 10/8</strain>
        <tissue evidence="1">Leaf</tissue>
    </source>
</reference>
<evidence type="ECO:0000313" key="1">
    <source>
        <dbReference type="EMBL" id="MCI08132.1"/>
    </source>
</evidence>
<keyword evidence="2" id="KW-1185">Reference proteome</keyword>
<accession>A0A392P8R6</accession>
<proteinExistence type="predicted"/>
<dbReference type="AlphaFoldDB" id="A0A392P8R6"/>
<organism evidence="1 2">
    <name type="scientific">Trifolium medium</name>
    <dbReference type="NCBI Taxonomy" id="97028"/>
    <lineage>
        <taxon>Eukaryota</taxon>
        <taxon>Viridiplantae</taxon>
        <taxon>Streptophyta</taxon>
        <taxon>Embryophyta</taxon>
        <taxon>Tracheophyta</taxon>
        <taxon>Spermatophyta</taxon>
        <taxon>Magnoliopsida</taxon>
        <taxon>eudicotyledons</taxon>
        <taxon>Gunneridae</taxon>
        <taxon>Pentapetalae</taxon>
        <taxon>rosids</taxon>
        <taxon>fabids</taxon>
        <taxon>Fabales</taxon>
        <taxon>Fabaceae</taxon>
        <taxon>Papilionoideae</taxon>
        <taxon>50 kb inversion clade</taxon>
        <taxon>NPAAA clade</taxon>
        <taxon>Hologalegina</taxon>
        <taxon>IRL clade</taxon>
        <taxon>Trifolieae</taxon>
        <taxon>Trifolium</taxon>
    </lineage>
</organism>
<comment type="caution">
    <text evidence="1">The sequence shown here is derived from an EMBL/GenBank/DDBJ whole genome shotgun (WGS) entry which is preliminary data.</text>
</comment>
<protein>
    <submittedName>
        <fullName evidence="1">Uncharacterized protein</fullName>
    </submittedName>
</protein>
<sequence length="59" mass="6464">RLQRNRATKLITAIPAKETGHNGLRYPTTAKQSEQCSNQNLQRMKLEGQNGAPITGDTG</sequence>
<name>A0A392P8R6_9FABA</name>
<dbReference type="EMBL" id="LXQA010067861">
    <property type="protein sequence ID" value="MCI08132.1"/>
    <property type="molecule type" value="Genomic_DNA"/>
</dbReference>
<evidence type="ECO:0000313" key="2">
    <source>
        <dbReference type="Proteomes" id="UP000265520"/>
    </source>
</evidence>
<dbReference type="Proteomes" id="UP000265520">
    <property type="component" value="Unassembled WGS sequence"/>
</dbReference>
<feature type="non-terminal residue" evidence="1">
    <location>
        <position position="1"/>
    </location>
</feature>